<dbReference type="InterPro" id="IPR025997">
    <property type="entry name" value="SBP_2_dom"/>
</dbReference>
<dbReference type="Pfam" id="PF13407">
    <property type="entry name" value="Peripla_BP_4"/>
    <property type="match status" value="1"/>
</dbReference>
<dbReference type="AlphaFoldDB" id="A0A3Q8WSI6"/>
<comment type="subcellular location">
    <subcellularLocation>
        <location evidence="1">Cell envelope</location>
    </subcellularLocation>
</comment>
<evidence type="ECO:0000256" key="2">
    <source>
        <dbReference type="ARBA" id="ARBA00007639"/>
    </source>
</evidence>
<keyword evidence="3" id="KW-0732">Signal</keyword>
<sequence length="349" mass="36122">MTTTTKNWPARRIVGAAVTAFALALTGAACSTDAETAEAGNGSEDADSNGFVLADRIREKVENGEELVIKLSYHDPSLAFASPIEAGMQRAGEELGVDVQLIGPAGGDPAAQVSELQTLITQGNIDGLAVSSASNDALKPVIQQAFDAGIPIISFNTNNPDSQQLGFVGQDLRASGVTLGEELLELLGDVSGDVVVVSVDTGAGWHNDRFEGFKSALEDSGNNIVGPVNTGNEPTGAYNTIESTMAGNGDAVAIASMDCCSFTAAGTWVKQHGKTGEIALVGFDLQSQTIDNVNEGVAAFTISQAPEEQGFQAVKVLRDFIVDGKEIEDVDTGADIFTIDNIAEAPAEG</sequence>
<feature type="chain" id="PRO_5038754645" evidence="3">
    <location>
        <begin position="32"/>
        <end position="349"/>
    </location>
</feature>
<gene>
    <name evidence="5" type="ORF">EJO69_02215</name>
</gene>
<dbReference type="PROSITE" id="PS51257">
    <property type="entry name" value="PROKAR_LIPOPROTEIN"/>
    <property type="match status" value="1"/>
</dbReference>
<dbReference type="InterPro" id="IPR028082">
    <property type="entry name" value="Peripla_BP_I"/>
</dbReference>
<comment type="similarity">
    <text evidence="2">Belongs to the bacterial solute-binding protein 2 family.</text>
</comment>
<evidence type="ECO:0000256" key="1">
    <source>
        <dbReference type="ARBA" id="ARBA00004196"/>
    </source>
</evidence>
<dbReference type="KEGG" id="fsl:EJO69_02215"/>
<evidence type="ECO:0000256" key="3">
    <source>
        <dbReference type="SAM" id="SignalP"/>
    </source>
</evidence>
<dbReference type="SUPFAM" id="SSF53822">
    <property type="entry name" value="Periplasmic binding protein-like I"/>
    <property type="match status" value="1"/>
</dbReference>
<accession>A0A3Q8WSI6</accession>
<protein>
    <submittedName>
        <fullName evidence="5">LacI family transcriptional regulator</fullName>
    </submittedName>
</protein>
<evidence type="ECO:0000313" key="6">
    <source>
        <dbReference type="Proteomes" id="UP000270021"/>
    </source>
</evidence>
<keyword evidence="6" id="KW-1185">Reference proteome</keyword>
<dbReference type="RefSeq" id="WP_126038638.1">
    <property type="nucleotide sequence ID" value="NZ_CP034438.1"/>
</dbReference>
<dbReference type="PANTHER" id="PTHR30036:SF7">
    <property type="entry name" value="ABC TRANSPORTER PERIPLASMIC-BINDING PROTEIN YPHF"/>
    <property type="match status" value="1"/>
</dbReference>
<dbReference type="GO" id="GO:0030246">
    <property type="term" value="F:carbohydrate binding"/>
    <property type="evidence" value="ECO:0007669"/>
    <property type="project" value="TreeGrafter"/>
</dbReference>
<evidence type="ECO:0000313" key="5">
    <source>
        <dbReference type="EMBL" id="AZN29243.1"/>
    </source>
</evidence>
<evidence type="ECO:0000259" key="4">
    <source>
        <dbReference type="Pfam" id="PF13407"/>
    </source>
</evidence>
<feature type="domain" description="Periplasmic binding protein" evidence="4">
    <location>
        <begin position="71"/>
        <end position="325"/>
    </location>
</feature>
<dbReference type="EMBL" id="CP034438">
    <property type="protein sequence ID" value="AZN29243.1"/>
    <property type="molecule type" value="Genomic_DNA"/>
</dbReference>
<dbReference type="GO" id="GO:0030288">
    <property type="term" value="C:outer membrane-bounded periplasmic space"/>
    <property type="evidence" value="ECO:0007669"/>
    <property type="project" value="TreeGrafter"/>
</dbReference>
<dbReference type="InterPro" id="IPR050555">
    <property type="entry name" value="Bact_Solute-Bind_Prot2"/>
</dbReference>
<reference evidence="5 6" key="1">
    <citation type="submission" date="2018-12" db="EMBL/GenBank/DDBJ databases">
        <title>Complete genome sequence of Flaviflexus salsibiostraticola KCTC 33148.</title>
        <authorList>
            <person name="Bae J.-W."/>
        </authorList>
    </citation>
    <scope>NUCLEOTIDE SEQUENCE [LARGE SCALE GENOMIC DNA]</scope>
    <source>
        <strain evidence="5 6">KCTC 33148</strain>
    </source>
</reference>
<proteinExistence type="inferred from homology"/>
<organism evidence="5 6">
    <name type="scientific">Flaviflexus salsibiostraticola</name>
    <dbReference type="NCBI Taxonomy" id="1282737"/>
    <lineage>
        <taxon>Bacteria</taxon>
        <taxon>Bacillati</taxon>
        <taxon>Actinomycetota</taxon>
        <taxon>Actinomycetes</taxon>
        <taxon>Actinomycetales</taxon>
        <taxon>Actinomycetaceae</taxon>
        <taxon>Flaviflexus</taxon>
    </lineage>
</organism>
<dbReference type="Proteomes" id="UP000270021">
    <property type="component" value="Chromosome"/>
</dbReference>
<dbReference type="OrthoDB" id="9800520at2"/>
<name>A0A3Q8WSI6_9ACTO</name>
<feature type="signal peptide" evidence="3">
    <location>
        <begin position="1"/>
        <end position="31"/>
    </location>
</feature>
<dbReference type="Gene3D" id="3.40.50.2300">
    <property type="match status" value="2"/>
</dbReference>
<dbReference type="PANTHER" id="PTHR30036">
    <property type="entry name" value="D-XYLOSE-BINDING PERIPLASMIC PROTEIN"/>
    <property type="match status" value="1"/>
</dbReference>